<dbReference type="RefSeq" id="XP_007912597.1">
    <property type="nucleotide sequence ID" value="XM_007914406.1"/>
</dbReference>
<proteinExistence type="predicted"/>
<reference evidence="3" key="1">
    <citation type="journal article" date="2013" name="Genome Announc.">
        <title>Draft genome sequence of the ascomycete Phaeoacremonium aleophilum strain UCR-PA7, a causal agent of the esca disease complex in grapevines.</title>
        <authorList>
            <person name="Blanco-Ulate B."/>
            <person name="Rolshausen P."/>
            <person name="Cantu D."/>
        </authorList>
    </citation>
    <scope>NUCLEOTIDE SEQUENCE [LARGE SCALE GENOMIC DNA]</scope>
    <source>
        <strain evidence="3">UCR-PA7</strain>
    </source>
</reference>
<dbReference type="GO" id="GO:0006338">
    <property type="term" value="P:chromatin remodeling"/>
    <property type="evidence" value="ECO:0007669"/>
    <property type="project" value="InterPro"/>
</dbReference>
<feature type="compositionally biased region" description="Low complexity" evidence="1">
    <location>
        <begin position="82"/>
        <end position="95"/>
    </location>
</feature>
<evidence type="ECO:0000313" key="3">
    <source>
        <dbReference type="Proteomes" id="UP000014074"/>
    </source>
</evidence>
<dbReference type="AlphaFoldDB" id="R8BTN3"/>
<gene>
    <name evidence="2" type="ORF">UCRPA7_1827</name>
</gene>
<dbReference type="PANTHER" id="PTHR28061">
    <property type="entry name" value="INO EIGHTY SUBUNIT 4"/>
    <property type="match status" value="1"/>
</dbReference>
<accession>R8BTN3</accession>
<feature type="compositionally biased region" description="Polar residues" evidence="1">
    <location>
        <begin position="1"/>
        <end position="10"/>
    </location>
</feature>
<dbReference type="PANTHER" id="PTHR28061:SF1">
    <property type="entry name" value="INO80 COMPLEX SUBUNIT 4"/>
    <property type="match status" value="1"/>
</dbReference>
<name>R8BTN3_PHAM7</name>
<feature type="region of interest" description="Disordered" evidence="1">
    <location>
        <begin position="203"/>
        <end position="271"/>
    </location>
</feature>
<organism evidence="2 3">
    <name type="scientific">Phaeoacremonium minimum (strain UCR-PA7)</name>
    <name type="common">Esca disease fungus</name>
    <name type="synonym">Togninia minima</name>
    <dbReference type="NCBI Taxonomy" id="1286976"/>
    <lineage>
        <taxon>Eukaryota</taxon>
        <taxon>Fungi</taxon>
        <taxon>Dikarya</taxon>
        <taxon>Ascomycota</taxon>
        <taxon>Pezizomycotina</taxon>
        <taxon>Sordariomycetes</taxon>
        <taxon>Sordariomycetidae</taxon>
        <taxon>Togniniales</taxon>
        <taxon>Togniniaceae</taxon>
        <taxon>Phaeoacremonium</taxon>
    </lineage>
</organism>
<dbReference type="HOGENOM" id="CLU_058488_0_0_1"/>
<sequence length="271" mass="27635">MAPSGKTTAGASKDRRKSGAKSSPGLVTLTVSPERLRAILDPSPPSVKEDTPPKEIDESPGTSTTLPAAPASIAENVSDSNPATPAGSGTPAPASDMGPPPEGQGPKKKGVKRSAGAANGANLSEPQIKIRGKPGPKKRQRMDDGTIEPARGAGLGHKLNPKANQGAINANLRALDRSGKPCRKWAKGGFTLKSFTGVVWEIPRWTAPTKSQPESTTEEGSAASAEGSTKENKEIDQPKSENSNSGGDVEMQSAPSINASSPAPLAIAAGA</sequence>
<feature type="compositionally biased region" description="Basic residues" evidence="1">
    <location>
        <begin position="130"/>
        <end position="140"/>
    </location>
</feature>
<dbReference type="InterPro" id="IPR013175">
    <property type="entry name" value="INO80_su_Ies4"/>
</dbReference>
<dbReference type="Proteomes" id="UP000014074">
    <property type="component" value="Unassembled WGS sequence"/>
</dbReference>
<dbReference type="Pfam" id="PF08193">
    <property type="entry name" value="INO80_Ies4"/>
    <property type="match status" value="1"/>
</dbReference>
<feature type="region of interest" description="Disordered" evidence="1">
    <location>
        <begin position="1"/>
        <end position="163"/>
    </location>
</feature>
<dbReference type="EMBL" id="KB932905">
    <property type="protein sequence ID" value="EOO02664.1"/>
    <property type="molecule type" value="Genomic_DNA"/>
</dbReference>
<dbReference type="KEGG" id="tmn:UCRPA7_1827"/>
<dbReference type="GO" id="GO:0031011">
    <property type="term" value="C:Ino80 complex"/>
    <property type="evidence" value="ECO:0007669"/>
    <property type="project" value="InterPro"/>
</dbReference>
<dbReference type="OrthoDB" id="4093188at2759"/>
<dbReference type="GeneID" id="19322016"/>
<feature type="compositionally biased region" description="Basic and acidic residues" evidence="1">
    <location>
        <begin position="47"/>
        <end position="57"/>
    </location>
</feature>
<dbReference type="eggNOG" id="ENOG502SECK">
    <property type="taxonomic scope" value="Eukaryota"/>
</dbReference>
<feature type="compositionally biased region" description="Low complexity" evidence="1">
    <location>
        <begin position="253"/>
        <end position="271"/>
    </location>
</feature>
<feature type="compositionally biased region" description="Basic and acidic residues" evidence="1">
    <location>
        <begin position="228"/>
        <end position="239"/>
    </location>
</feature>
<protein>
    <submittedName>
        <fullName evidence="2">Putative duf1711-domain-containing protein</fullName>
    </submittedName>
</protein>
<keyword evidence="3" id="KW-1185">Reference proteome</keyword>
<feature type="compositionally biased region" description="Polar residues" evidence="1">
    <location>
        <begin position="208"/>
        <end position="219"/>
    </location>
</feature>
<evidence type="ECO:0000256" key="1">
    <source>
        <dbReference type="SAM" id="MobiDB-lite"/>
    </source>
</evidence>
<evidence type="ECO:0000313" key="2">
    <source>
        <dbReference type="EMBL" id="EOO02664.1"/>
    </source>
</evidence>